<evidence type="ECO:0000259" key="1">
    <source>
        <dbReference type="PROSITE" id="PS51747"/>
    </source>
</evidence>
<organism evidence="2 3">
    <name type="scientific">Streptomyces calidiresistens</name>
    <dbReference type="NCBI Taxonomy" id="1485586"/>
    <lineage>
        <taxon>Bacteria</taxon>
        <taxon>Bacillati</taxon>
        <taxon>Actinomycetota</taxon>
        <taxon>Actinomycetes</taxon>
        <taxon>Kitasatosporales</taxon>
        <taxon>Streptomycetaceae</taxon>
        <taxon>Streptomyces</taxon>
    </lineage>
</organism>
<dbReference type="AlphaFoldDB" id="A0A7W3T1M4"/>
<dbReference type="InterPro" id="IPR016193">
    <property type="entry name" value="Cytidine_deaminase-like"/>
</dbReference>
<comment type="caution">
    <text evidence="2">The sequence shown here is derived from an EMBL/GenBank/DDBJ whole genome shotgun (WGS) entry which is preliminary data.</text>
</comment>
<dbReference type="Proteomes" id="UP000530234">
    <property type="component" value="Unassembled WGS sequence"/>
</dbReference>
<gene>
    <name evidence="2" type="ORF">FOE67_06575</name>
</gene>
<dbReference type="GO" id="GO:0008835">
    <property type="term" value="F:diaminohydroxyphosphoribosylaminopyrimidine deaminase activity"/>
    <property type="evidence" value="ECO:0007669"/>
    <property type="project" value="TreeGrafter"/>
</dbReference>
<protein>
    <submittedName>
        <fullName evidence="2">dCMP deaminase</fullName>
    </submittedName>
</protein>
<evidence type="ECO:0000313" key="2">
    <source>
        <dbReference type="EMBL" id="MBB0229183.1"/>
    </source>
</evidence>
<dbReference type="Pfam" id="PF00383">
    <property type="entry name" value="dCMP_cyt_deam_1"/>
    <property type="match status" value="1"/>
</dbReference>
<name>A0A7W3T1M4_9ACTN</name>
<dbReference type="InterPro" id="IPR002125">
    <property type="entry name" value="CMP_dCMP_dom"/>
</dbReference>
<keyword evidence="3" id="KW-1185">Reference proteome</keyword>
<accession>A0A7W3T1M4</accession>
<dbReference type="Gene3D" id="3.40.140.10">
    <property type="entry name" value="Cytidine Deaminase, domain 2"/>
    <property type="match status" value="1"/>
</dbReference>
<dbReference type="PANTHER" id="PTHR11079:SF162">
    <property type="entry name" value="RIBOFLAVIN BIOSYNTHESIS PROTEIN PYRD, CHLOROPLASTIC"/>
    <property type="match status" value="1"/>
</dbReference>
<dbReference type="PANTHER" id="PTHR11079">
    <property type="entry name" value="CYTOSINE DEAMINASE FAMILY MEMBER"/>
    <property type="match status" value="1"/>
</dbReference>
<dbReference type="EMBL" id="VKHS01000094">
    <property type="protein sequence ID" value="MBB0229183.1"/>
    <property type="molecule type" value="Genomic_DNA"/>
</dbReference>
<evidence type="ECO:0000313" key="3">
    <source>
        <dbReference type="Proteomes" id="UP000530234"/>
    </source>
</evidence>
<feature type="domain" description="CMP/dCMP-type deaminase" evidence="1">
    <location>
        <begin position="8"/>
        <end position="134"/>
    </location>
</feature>
<proteinExistence type="predicted"/>
<dbReference type="PROSITE" id="PS51747">
    <property type="entry name" value="CYT_DCMP_DEAMINASES_2"/>
    <property type="match status" value="1"/>
</dbReference>
<dbReference type="SUPFAM" id="SSF53927">
    <property type="entry name" value="Cytidine deaminase-like"/>
    <property type="match status" value="1"/>
</dbReference>
<reference evidence="3" key="1">
    <citation type="submission" date="2019-10" db="EMBL/GenBank/DDBJ databases">
        <title>Streptomyces sp. nov., a novel actinobacterium isolated from alkaline environment.</title>
        <authorList>
            <person name="Golinska P."/>
        </authorList>
    </citation>
    <scope>NUCLEOTIDE SEQUENCE [LARGE SCALE GENOMIC DNA]</scope>
    <source>
        <strain evidence="3">DSM 42108</strain>
    </source>
</reference>
<sequence>MPHPATASTDERRLREAVELARRCPPSTTAFSVGAVITGEDGEVLATGWSRETDPRVHAEEAALAKLPPGDERLTRATVYSSLEPCSRRASRPLSCTRLILAARVPRVVFAWREPSLFVDCEGAEILRGAGVEVIELPHLAPLVRAANAHLLGG</sequence>